<dbReference type="GO" id="GO:0005576">
    <property type="term" value="C:extracellular region"/>
    <property type="evidence" value="ECO:0007669"/>
    <property type="project" value="UniProtKB-SubCell"/>
</dbReference>
<dbReference type="GO" id="GO:0004185">
    <property type="term" value="F:serine-type carboxypeptidase activity"/>
    <property type="evidence" value="ECO:0007669"/>
    <property type="project" value="UniProtKB-UniRule"/>
</dbReference>
<evidence type="ECO:0000256" key="7">
    <source>
        <dbReference type="ARBA" id="ARBA00022801"/>
    </source>
</evidence>
<dbReference type="GO" id="GO:0006508">
    <property type="term" value="P:proteolysis"/>
    <property type="evidence" value="ECO:0007669"/>
    <property type="project" value="UniProtKB-KW"/>
</dbReference>
<accession>A0A4D5R9R6</accession>
<name>A0A4D5R9R6_SCOVI</name>
<dbReference type="SUPFAM" id="SSF53474">
    <property type="entry name" value="alpha/beta-Hydrolases"/>
    <property type="match status" value="1"/>
</dbReference>
<keyword evidence="3" id="KW-0964">Secreted</keyword>
<feature type="chain" id="PRO_5019882554" description="Carboxypeptidase" evidence="10">
    <location>
        <begin position="21"/>
        <end position="441"/>
    </location>
</feature>
<evidence type="ECO:0000256" key="10">
    <source>
        <dbReference type="RuleBase" id="RU361156"/>
    </source>
</evidence>
<evidence type="ECO:0000256" key="5">
    <source>
        <dbReference type="ARBA" id="ARBA00022670"/>
    </source>
</evidence>
<keyword evidence="4 10" id="KW-0121">Carboxypeptidase</keyword>
<evidence type="ECO:0000256" key="2">
    <source>
        <dbReference type="ARBA" id="ARBA00009431"/>
    </source>
</evidence>
<dbReference type="AlphaFoldDB" id="A0A4D5R9R6"/>
<dbReference type="FunFam" id="3.40.50.1820:FF:000075">
    <property type="entry name" value="Carboxypeptidase"/>
    <property type="match status" value="1"/>
</dbReference>
<comment type="subcellular location">
    <subcellularLocation>
        <location evidence="1">Secreted</location>
    </subcellularLocation>
</comment>
<keyword evidence="6 10" id="KW-0732">Signal</keyword>
<organism evidence="11">
    <name type="scientific">Scolopendra viridis</name>
    <name type="common">Giant centipede</name>
    <dbReference type="NCBI Taxonomy" id="118503"/>
    <lineage>
        <taxon>Eukaryota</taxon>
        <taxon>Metazoa</taxon>
        <taxon>Ecdysozoa</taxon>
        <taxon>Arthropoda</taxon>
        <taxon>Myriapoda</taxon>
        <taxon>Chilopoda</taxon>
        <taxon>Pleurostigmophora</taxon>
        <taxon>Scolopendromorpha</taxon>
        <taxon>Scolopendridae</taxon>
        <taxon>Scolopendra</taxon>
    </lineage>
</organism>
<sequence>MARYWFLVLSLLIIPTLLCGKKIKDGKETWGYENIRTDAFMFWWLYYSTSNASYLEQPLVLWLQGGPGASSTGYGNFMEIGPLTVNLTQRNTTWVQNANVLFVDNPVGTGFSYVTNKTALTHNNTEIANDLLTFLISFMKKIPEFQKVPLYIFSESYGGKMAVTFSKTLLKAIEAQKIRCNFAGVALGDSWISPEHSVLSWGPFLYSTSLIDESGLRAINDSAYNVKGAIDKKDFAKATELWNVAETVVQKYTNNVNFYNILTKDNSDVSKIPEFTQKHLGNLYRRHVLTFQDDELSKLMNGKIREKLHTIPPNVTWGGQSADVFAALSEDFMKPVTLTVEQLLNLTRLPVIVYNGQLDLIVDTLGTNAWIQNIKWLGLPSFMNATRSPIAIPGDDTAAFVKSFKNFAMYWILKAGHMVPADAGATGLKLLQMVTKNGNKP</sequence>
<reference evidence="11" key="1">
    <citation type="journal article" date="2018" name="Toxicon">
        <title>Venom-gland transcriptomics and venom proteomics of the giant Florida blue centipede, Scolopendra viridis.</title>
        <authorList>
            <person name="Ward M.J."/>
            <person name="Rokyta D.R."/>
        </authorList>
    </citation>
    <scope>NUCLEOTIDE SEQUENCE</scope>
    <source>
        <tissue evidence="11">Venom gland</tissue>
    </source>
</reference>
<keyword evidence="5 10" id="KW-0645">Protease</keyword>
<dbReference type="Gene3D" id="3.40.50.1820">
    <property type="entry name" value="alpha/beta hydrolase"/>
    <property type="match status" value="1"/>
</dbReference>
<dbReference type="InterPro" id="IPR001563">
    <property type="entry name" value="Peptidase_S10"/>
</dbReference>
<protein>
    <recommendedName>
        <fullName evidence="10">Carboxypeptidase</fullName>
        <ecNumber evidence="10">3.4.16.-</ecNumber>
    </recommendedName>
</protein>
<dbReference type="PANTHER" id="PTHR11802:SF3">
    <property type="entry name" value="RETINOID-INDUCIBLE SERINE CARBOXYPEPTIDASE"/>
    <property type="match status" value="1"/>
</dbReference>
<dbReference type="PRINTS" id="PR00724">
    <property type="entry name" value="CRBOXYPTASEC"/>
</dbReference>
<comment type="similarity">
    <text evidence="2 10">Belongs to the peptidase S10 family.</text>
</comment>
<feature type="signal peptide" evidence="10">
    <location>
        <begin position="1"/>
        <end position="20"/>
    </location>
</feature>
<evidence type="ECO:0000256" key="6">
    <source>
        <dbReference type="ARBA" id="ARBA00022729"/>
    </source>
</evidence>
<dbReference type="InterPro" id="IPR018202">
    <property type="entry name" value="Ser_caboxypep_ser_AS"/>
</dbReference>
<dbReference type="EC" id="3.4.16.-" evidence="10"/>
<evidence type="ECO:0000256" key="3">
    <source>
        <dbReference type="ARBA" id="ARBA00022525"/>
    </source>
</evidence>
<proteinExistence type="inferred from homology"/>
<dbReference type="Pfam" id="PF00450">
    <property type="entry name" value="Peptidase_S10"/>
    <property type="match status" value="1"/>
</dbReference>
<evidence type="ECO:0000256" key="1">
    <source>
        <dbReference type="ARBA" id="ARBA00004613"/>
    </source>
</evidence>
<keyword evidence="7 10" id="KW-0378">Hydrolase</keyword>
<dbReference type="InterPro" id="IPR029058">
    <property type="entry name" value="AB_hydrolase_fold"/>
</dbReference>
<evidence type="ECO:0000256" key="4">
    <source>
        <dbReference type="ARBA" id="ARBA00022645"/>
    </source>
</evidence>
<comment type="function">
    <text evidence="9">May be involved in vascular wall and kidney homeostasis.</text>
</comment>
<dbReference type="EMBL" id="GGNE01000260">
    <property type="protein sequence ID" value="MIC88801.1"/>
    <property type="molecule type" value="Transcribed_RNA"/>
</dbReference>
<dbReference type="PANTHER" id="PTHR11802">
    <property type="entry name" value="SERINE PROTEASE FAMILY S10 SERINE CARBOXYPEPTIDASE"/>
    <property type="match status" value="1"/>
</dbReference>
<evidence type="ECO:0000256" key="8">
    <source>
        <dbReference type="ARBA" id="ARBA00023180"/>
    </source>
</evidence>
<evidence type="ECO:0000256" key="9">
    <source>
        <dbReference type="ARBA" id="ARBA00055847"/>
    </source>
</evidence>
<evidence type="ECO:0000313" key="11">
    <source>
        <dbReference type="EMBL" id="MIC88801.1"/>
    </source>
</evidence>
<keyword evidence="8" id="KW-0325">Glycoprotein</keyword>
<dbReference type="PROSITE" id="PS00131">
    <property type="entry name" value="CARBOXYPEPT_SER_SER"/>
    <property type="match status" value="1"/>
</dbReference>